<accession>A0A5R8QCF8</accession>
<feature type="domain" description="SD-repeat containing protein B" evidence="8">
    <location>
        <begin position="1009"/>
        <end position="1092"/>
    </location>
</feature>
<dbReference type="InParanoid" id="A0A5R8QCF8"/>
<feature type="domain" description="Putative adhesive" evidence="9">
    <location>
        <begin position="92"/>
        <end position="258"/>
    </location>
</feature>
<feature type="compositionally biased region" description="Polar residues" evidence="5">
    <location>
        <begin position="1076"/>
        <end position="1096"/>
    </location>
</feature>
<organism evidence="10 11">
    <name type="scientific">Culicoidibacter larvae</name>
    <dbReference type="NCBI Taxonomy" id="2579976"/>
    <lineage>
        <taxon>Bacteria</taxon>
        <taxon>Bacillati</taxon>
        <taxon>Bacillota</taxon>
        <taxon>Culicoidibacteria</taxon>
        <taxon>Culicoidibacterales</taxon>
        <taxon>Culicoidibacteraceae</taxon>
        <taxon>Culicoidibacter</taxon>
    </lineage>
</organism>
<keyword evidence="11" id="KW-1185">Reference proteome</keyword>
<evidence type="ECO:0000256" key="5">
    <source>
        <dbReference type="SAM" id="MobiDB-lite"/>
    </source>
</evidence>
<evidence type="ECO:0000256" key="7">
    <source>
        <dbReference type="SAM" id="SignalP"/>
    </source>
</evidence>
<feature type="region of interest" description="Disordered" evidence="5">
    <location>
        <begin position="37"/>
        <end position="70"/>
    </location>
</feature>
<keyword evidence="4 7" id="KW-0732">Signal</keyword>
<keyword evidence="3" id="KW-0964">Secreted</keyword>
<protein>
    <submittedName>
        <fullName evidence="10">LPXTG cell wall anchor domain-containing protein</fullName>
    </submittedName>
</protein>
<dbReference type="NCBIfam" id="TIGR02543">
    <property type="entry name" value="List_Bact_rpt"/>
    <property type="match status" value="6"/>
</dbReference>
<dbReference type="InterPro" id="IPR046772">
    <property type="entry name" value="pAdhesive_6"/>
</dbReference>
<feature type="chain" id="PRO_5024305101" evidence="7">
    <location>
        <begin position="30"/>
        <end position="1855"/>
    </location>
</feature>
<dbReference type="InterPro" id="IPR013783">
    <property type="entry name" value="Ig-like_fold"/>
</dbReference>
<evidence type="ECO:0000313" key="11">
    <source>
        <dbReference type="Proteomes" id="UP000306912"/>
    </source>
</evidence>
<dbReference type="EMBL" id="VBWP01000006">
    <property type="protein sequence ID" value="TLG73008.1"/>
    <property type="molecule type" value="Genomic_DNA"/>
</dbReference>
<dbReference type="Pfam" id="PF20595">
    <property type="entry name" value="pAdhesive_6"/>
    <property type="match status" value="1"/>
</dbReference>
<dbReference type="SUPFAM" id="SSF117074">
    <property type="entry name" value="Hypothetical protein PA1324"/>
    <property type="match status" value="1"/>
</dbReference>
<feature type="region of interest" description="Disordered" evidence="5">
    <location>
        <begin position="1076"/>
        <end position="1098"/>
    </location>
</feature>
<comment type="subcellular location">
    <subcellularLocation>
        <location evidence="1">Cell envelope</location>
    </subcellularLocation>
    <subcellularLocation>
        <location evidence="2">Secreted</location>
    </subcellularLocation>
</comment>
<feature type="transmembrane region" description="Helical" evidence="6">
    <location>
        <begin position="1829"/>
        <end position="1848"/>
    </location>
</feature>
<gene>
    <name evidence="10" type="ORF">FEZ08_08155</name>
</gene>
<reference evidence="10 11" key="1">
    <citation type="submission" date="2019-05" db="EMBL/GenBank/DDBJ databases">
        <title>Culicoidintestinum kansasii gen. nov., sp. nov. from the gastrointestinal tract of the biting midge, Culicoides sonorensis.</title>
        <authorList>
            <person name="Neupane S."/>
            <person name="Ghosh A."/>
            <person name="Gunther S."/>
            <person name="Martin K."/>
            <person name="Zurek L."/>
        </authorList>
    </citation>
    <scope>NUCLEOTIDE SEQUENCE [LARGE SCALE GENOMIC DNA]</scope>
    <source>
        <strain evidence="10 11">CS-1</strain>
    </source>
</reference>
<keyword evidence="6" id="KW-1133">Transmembrane helix</keyword>
<dbReference type="Pfam" id="PF09479">
    <property type="entry name" value="Flg_new"/>
    <property type="match status" value="7"/>
</dbReference>
<name>A0A5R8QCF8_9FIRM</name>
<evidence type="ECO:0000259" key="8">
    <source>
        <dbReference type="Pfam" id="PF17210"/>
    </source>
</evidence>
<dbReference type="Gene3D" id="2.60.40.4270">
    <property type="entry name" value="Listeria-Bacteroides repeat domain"/>
    <property type="match status" value="7"/>
</dbReference>
<dbReference type="InterPro" id="IPR013378">
    <property type="entry name" value="InlB-like_B-rpt"/>
</dbReference>
<sequence>MYKKIGKAIIAFTAVMVLIFSQVDILAMAQDDVPTENNSAANAVDENATVNGETTDQSQSNAAADDESDSIGVQGTRQLLGDAPTVQSAFAVFDGKDLSTNPSFSYAPKDIAASARTLSISESFPDSVQVSGATIEVKLNNVLQLAGAPGMVKNANNGWVFDKNELADQLKGAIGNATYTPEKVNGVLTGKATLVYAINPGAPSVIMDMQFEMSPTYSVRMYNGAAESFNDVVDVRTSYTENGVEKENSTAKIDNITITNADSVWVGFEQKGIQFKNPGNSGTTTTGLPLYIYAYNFKNGAQPGAIKELVYNVRINKHIGLSGVRISNGSVAYTVTPDASNADFDILTITATNFSTTATLYYDYTLPNDIALGNYTVFSVPATIPGYPNSITRIDGTVHTGNLYTQGEVNVIGVSDPNAVASLDVNANNHSIAIQDEDASMNLLGNMMLGNKSASTISNQSAKLDFSAYSSTYGVEQVTLKLPSQIKADNIKAKTNLGNTYTLATAVQTVSGANNYVTLSKDSLGITNSNEYITELAWDFTGSFAAGWNSNVQFTDISYFGDAIIKYYGKVLVMPANRQYDASLTIFETGNDANVFTNKTQTITVSSPSDGYSATLGLYGQTLDVSKKSGDKHSVTLATGYSNYRYSFNMVRRLNGIAFYVRNTEYATIDVNTIKVTWNGNTYQTSDGSLTAIEGVDNTNNKFYKLELPDVILGTGNPDTITSAYPEATIKYDFKIKPSAPTTSIPTQDFIMVTPLDDTMTFSNGGSYFTYLIKDKFNVTGKNNPATNLVSLSSGKVFKIEAQKSFLVTTAANLDDGPWVSYDYDTNQSIIDLNPSGDAKYQLTVTNNSGQTINGYTALVPIPKYGEQTALTSGSDPFESGYHLQKEAFGWTTSLLEEINTSAANLDYQVLYATTYETERNSPNFVAWDAIANKDDIRMVKIFTDNPIVDGTVDVIDFPLALTDPLADAHAGNLNIYSARIFRSIDGNESYKASEPIAIRLKTGIVTGVVFDDANRNGLQDAGENGRNGVSVIAYEAGTTTQLATATTQTFNGVNGVYKFMGLDKNQNVDIVFGNPNTDDSTRFSPVTSGGSTPTATGDHLKAKTANITPSTLMATTINAGLITPTEVTMDAQGGLTADSVIKRYPGETIVSEPAVTREGHTFIGWFTAATGGSKITFPYTVGTQDTTLYAQYTVNQYTLSYDVTTNGGESSVPAAETINYGTKATKPADATRTGYTFTGWFTAASGGTAWDFNTTTMPAANTTLYAQFSINTYTTTFNNDGVETTSDVVYGGTITEPAAPSKEGYTFNGWFTAATGGTQWNFSTGTMPANNMTLYAQYSVNAYTLSFDIATNGGSGTAPTAQTINYGVKATKPADPSKTGYSFAGWFDAATDGNAWDFDTKTMPANNVTLYAQFSVDSYTVTFNNDGATTTESVTYGALVPKPVNPTKLGYTFNGWFDAQTGGNEWNFSTDTMPTNNVTLYAQYSANTYTLTFDAKGGSAVTAINAATDTPIDIDANVTTKAGYTFLGWYDINDTQVTGTITMYPYNATLTAKWQGIDQTISLDVNNGDVTSVPTSIVQPTGSAVNLDTVVPTRAGYSFIGWFDTSDVQHSGSFAMPAGGLQLKAKWTAADQVITFNTHGGTGVDSIVAPTDSMVDISSLSSDQWSYGFQGWFDANGVRYSGSFTMPAGGLQLQAKWQDYIADGVWTISANDFQVSYADLKAFIANGTLEAELLNRSGSAALDHNLNTTLTPLRISNIAKLTESPQSGKFELEVAYTDPNAAIANNSTSRILYNTNERVLNTTFTVTVVEEQSLDNTDALASTGQNTLYFIIIGAIVALAGLVLLIIKKKRHNQ</sequence>
<keyword evidence="6" id="KW-0812">Transmembrane</keyword>
<comment type="caution">
    <text evidence="10">The sequence shown here is derived from an EMBL/GenBank/DDBJ whole genome shotgun (WGS) entry which is preliminary data.</text>
</comment>
<dbReference type="InterPro" id="IPR033764">
    <property type="entry name" value="Sdr_B"/>
</dbReference>
<dbReference type="RefSeq" id="WP_138191234.1">
    <property type="nucleotide sequence ID" value="NZ_VBWP01000006.1"/>
</dbReference>
<dbReference type="Gene3D" id="2.60.40.10">
    <property type="entry name" value="Immunoglobulins"/>
    <property type="match status" value="1"/>
</dbReference>
<evidence type="ECO:0000256" key="2">
    <source>
        <dbReference type="ARBA" id="ARBA00004613"/>
    </source>
</evidence>
<evidence type="ECO:0000313" key="10">
    <source>
        <dbReference type="EMBL" id="TLG73008.1"/>
    </source>
</evidence>
<evidence type="ECO:0000256" key="1">
    <source>
        <dbReference type="ARBA" id="ARBA00004196"/>
    </source>
</evidence>
<evidence type="ECO:0000256" key="3">
    <source>
        <dbReference type="ARBA" id="ARBA00022525"/>
    </source>
</evidence>
<proteinExistence type="predicted"/>
<keyword evidence="6" id="KW-0472">Membrane</keyword>
<dbReference type="GO" id="GO:0005576">
    <property type="term" value="C:extracellular region"/>
    <property type="evidence" value="ECO:0007669"/>
    <property type="project" value="UniProtKB-SubCell"/>
</dbReference>
<evidence type="ECO:0000256" key="4">
    <source>
        <dbReference type="ARBA" id="ARBA00022729"/>
    </source>
</evidence>
<dbReference type="Proteomes" id="UP000306912">
    <property type="component" value="Unassembled WGS sequence"/>
</dbReference>
<dbReference type="NCBIfam" id="TIGR01167">
    <property type="entry name" value="LPXTG_anchor"/>
    <property type="match status" value="1"/>
</dbReference>
<dbReference type="InterPro" id="IPR042229">
    <property type="entry name" value="Listeria/Bacterioides_rpt_sf"/>
</dbReference>
<evidence type="ECO:0000259" key="9">
    <source>
        <dbReference type="Pfam" id="PF20595"/>
    </source>
</evidence>
<dbReference type="OrthoDB" id="9802993at2"/>
<dbReference type="Pfam" id="PF17210">
    <property type="entry name" value="SdrD_B"/>
    <property type="match status" value="1"/>
</dbReference>
<dbReference type="GO" id="GO:0030313">
    <property type="term" value="C:cell envelope"/>
    <property type="evidence" value="ECO:0007669"/>
    <property type="project" value="UniProtKB-SubCell"/>
</dbReference>
<feature type="compositionally biased region" description="Polar residues" evidence="5">
    <location>
        <begin position="48"/>
        <end position="62"/>
    </location>
</feature>
<evidence type="ECO:0000256" key="6">
    <source>
        <dbReference type="SAM" id="Phobius"/>
    </source>
</evidence>
<feature type="signal peptide" evidence="7">
    <location>
        <begin position="1"/>
        <end position="29"/>
    </location>
</feature>